<protein>
    <recommendedName>
        <fullName evidence="4">Armadillo-type fold</fullName>
    </recommendedName>
</protein>
<dbReference type="Proteomes" id="UP000688947">
    <property type="component" value="Unassembled WGS sequence"/>
</dbReference>
<reference evidence="1" key="2">
    <citation type="submission" date="2021-01" db="EMBL/GenBank/DDBJ databases">
        <title>Phytophthora aleatoria, a newly-described species from Pinus radiata is distinct from Phytophthora cactorum isolates based on comparative genomics.</title>
        <authorList>
            <person name="Mcdougal R."/>
            <person name="Panda P."/>
            <person name="Williams N."/>
            <person name="Studholme D.J."/>
        </authorList>
    </citation>
    <scope>NUCLEOTIDE SEQUENCE</scope>
    <source>
        <strain evidence="1">NZFS 3830</strain>
    </source>
</reference>
<gene>
    <name evidence="1" type="ORF">JG687_00003980</name>
    <name evidence="2" type="ORF">PC110_g1288</name>
</gene>
<evidence type="ECO:0000313" key="2">
    <source>
        <dbReference type="EMBL" id="RAW42562.1"/>
    </source>
</evidence>
<proteinExistence type="predicted"/>
<comment type="caution">
    <text evidence="2">The sequence shown here is derived from an EMBL/GenBank/DDBJ whole genome shotgun (WGS) entry which is preliminary data.</text>
</comment>
<evidence type="ECO:0008006" key="4">
    <source>
        <dbReference type="Google" id="ProtNLM"/>
    </source>
</evidence>
<dbReference type="VEuPathDB" id="FungiDB:PC110_g1288"/>
<keyword evidence="3" id="KW-1185">Reference proteome</keyword>
<evidence type="ECO:0000313" key="1">
    <source>
        <dbReference type="EMBL" id="KAG6967992.1"/>
    </source>
</evidence>
<dbReference type="Proteomes" id="UP000251314">
    <property type="component" value="Unassembled WGS sequence"/>
</dbReference>
<reference evidence="2 3" key="1">
    <citation type="submission" date="2018-01" db="EMBL/GenBank/DDBJ databases">
        <title>Draft genome of the strawberry crown rot pathogen Phytophthora cactorum.</title>
        <authorList>
            <person name="Armitage A.D."/>
            <person name="Lysoe E."/>
            <person name="Nellist C.F."/>
            <person name="Harrison R.J."/>
            <person name="Brurberg M.B."/>
        </authorList>
    </citation>
    <scope>NUCLEOTIDE SEQUENCE [LARGE SCALE GENOMIC DNA]</scope>
    <source>
        <strain evidence="2 3">10300</strain>
    </source>
</reference>
<dbReference type="EMBL" id="JAENGZ010000130">
    <property type="protein sequence ID" value="KAG6967992.1"/>
    <property type="molecule type" value="Genomic_DNA"/>
</dbReference>
<dbReference type="OrthoDB" id="103310at2759"/>
<dbReference type="EMBL" id="MJFZ01000014">
    <property type="protein sequence ID" value="RAW42562.1"/>
    <property type="molecule type" value="Genomic_DNA"/>
</dbReference>
<organism evidence="2 3">
    <name type="scientific">Phytophthora cactorum</name>
    <dbReference type="NCBI Taxonomy" id="29920"/>
    <lineage>
        <taxon>Eukaryota</taxon>
        <taxon>Sar</taxon>
        <taxon>Stramenopiles</taxon>
        <taxon>Oomycota</taxon>
        <taxon>Peronosporomycetes</taxon>
        <taxon>Peronosporales</taxon>
        <taxon>Peronosporaceae</taxon>
        <taxon>Phytophthora</taxon>
    </lineage>
</organism>
<accession>A0A329T3S8</accession>
<sequence>MSADKFSALRECVPEVPKSDFSPVLTALQGGTNSEKEEAVVRCACMATRGSGTISRASKPLPTLLRSGSETQKLWVKVIKSLAILLQKGNDLQKLWAADALGSLAVDNEAIRSEIGRDAIMEQTTKKRPQHIC</sequence>
<evidence type="ECO:0000313" key="3">
    <source>
        <dbReference type="Proteomes" id="UP000251314"/>
    </source>
</evidence>
<name>A0A329T3S8_9STRA</name>
<dbReference type="AlphaFoldDB" id="A0A329T3S8"/>